<evidence type="ECO:0000259" key="2">
    <source>
        <dbReference type="PROSITE" id="PS51857"/>
    </source>
</evidence>
<comment type="caution">
    <text evidence="3">The sequence shown here is derived from an EMBL/GenBank/DDBJ whole genome shotgun (WGS) entry which is preliminary data.</text>
</comment>
<reference evidence="3 4" key="1">
    <citation type="submission" date="2019-03" db="EMBL/GenBank/DDBJ databases">
        <title>Genomic Encyclopedia of Type Strains, Phase IV (KMG-IV): sequencing the most valuable type-strain genomes for metagenomic binning, comparative biology and taxonomic classification.</title>
        <authorList>
            <person name="Goeker M."/>
        </authorList>
    </citation>
    <scope>NUCLEOTIDE SEQUENCE [LARGE SCALE GENOMIC DNA]</scope>
    <source>
        <strain evidence="3 4">DSM 24179</strain>
    </source>
</reference>
<dbReference type="SMART" id="SM00357">
    <property type="entry name" value="CSP"/>
    <property type="match status" value="1"/>
</dbReference>
<sequence length="178" mass="20500">MARSQETFGKKEREKKKQKKKQDKEKKKENRQKQSLDDMIAYVDENGNISSTPPDPGKKKKEVKIEDIEISVSRQKDPEPEDLIRHGIVTYFNDSKGYGFIKDLETQESVFVHLNGLLDRVRERDKVIFETEKGPKGLNAIKVKFEPKVEKPVAKPAEKEVKPSEEEQKDEDNASSAE</sequence>
<dbReference type="PROSITE" id="PS51857">
    <property type="entry name" value="CSD_2"/>
    <property type="match status" value="1"/>
</dbReference>
<feature type="compositionally biased region" description="Basic and acidic residues" evidence="1">
    <location>
        <begin position="149"/>
        <end position="166"/>
    </location>
</feature>
<dbReference type="RefSeq" id="WP_132433911.1">
    <property type="nucleotide sequence ID" value="NZ_SLWK01000006.1"/>
</dbReference>
<gene>
    <name evidence="3" type="ORF">EV194_106167</name>
</gene>
<dbReference type="OrthoDB" id="1493235at2"/>
<dbReference type="InterPro" id="IPR011129">
    <property type="entry name" value="CSD"/>
</dbReference>
<dbReference type="Proteomes" id="UP000295221">
    <property type="component" value="Unassembled WGS sequence"/>
</dbReference>
<accession>A0A4R2GHW3</accession>
<keyword evidence="4" id="KW-1185">Reference proteome</keyword>
<evidence type="ECO:0000313" key="3">
    <source>
        <dbReference type="EMBL" id="TCO08025.1"/>
    </source>
</evidence>
<dbReference type="InterPro" id="IPR012340">
    <property type="entry name" value="NA-bd_OB-fold"/>
</dbReference>
<organism evidence="3 4">
    <name type="scientific">Natronoflexus pectinivorans</name>
    <dbReference type="NCBI Taxonomy" id="682526"/>
    <lineage>
        <taxon>Bacteria</taxon>
        <taxon>Pseudomonadati</taxon>
        <taxon>Bacteroidota</taxon>
        <taxon>Bacteroidia</taxon>
        <taxon>Marinilabiliales</taxon>
        <taxon>Marinilabiliaceae</taxon>
        <taxon>Natronoflexus</taxon>
    </lineage>
</organism>
<dbReference type="InterPro" id="IPR002059">
    <property type="entry name" value="CSP_DNA-bd"/>
</dbReference>
<evidence type="ECO:0000313" key="4">
    <source>
        <dbReference type="Proteomes" id="UP000295221"/>
    </source>
</evidence>
<dbReference type="AlphaFoldDB" id="A0A4R2GHW3"/>
<name>A0A4R2GHW3_9BACT</name>
<feature type="region of interest" description="Disordered" evidence="1">
    <location>
        <begin position="1"/>
        <end position="64"/>
    </location>
</feature>
<dbReference type="Pfam" id="PF00313">
    <property type="entry name" value="CSD"/>
    <property type="match status" value="1"/>
</dbReference>
<dbReference type="EMBL" id="SLWK01000006">
    <property type="protein sequence ID" value="TCO08025.1"/>
    <property type="molecule type" value="Genomic_DNA"/>
</dbReference>
<dbReference type="CDD" id="cd04458">
    <property type="entry name" value="CSP_CDS"/>
    <property type="match status" value="1"/>
</dbReference>
<dbReference type="Gene3D" id="2.40.50.140">
    <property type="entry name" value="Nucleic acid-binding proteins"/>
    <property type="match status" value="1"/>
</dbReference>
<dbReference type="GO" id="GO:0005829">
    <property type="term" value="C:cytosol"/>
    <property type="evidence" value="ECO:0007669"/>
    <property type="project" value="UniProtKB-ARBA"/>
</dbReference>
<feature type="compositionally biased region" description="Basic and acidic residues" evidence="1">
    <location>
        <begin position="22"/>
        <end position="36"/>
    </location>
</feature>
<protein>
    <submittedName>
        <fullName evidence="3">Cold shock CspA family protein</fullName>
    </submittedName>
</protein>
<evidence type="ECO:0000256" key="1">
    <source>
        <dbReference type="SAM" id="MobiDB-lite"/>
    </source>
</evidence>
<dbReference type="GO" id="GO:0003676">
    <property type="term" value="F:nucleic acid binding"/>
    <property type="evidence" value="ECO:0007669"/>
    <property type="project" value="InterPro"/>
</dbReference>
<feature type="region of interest" description="Disordered" evidence="1">
    <location>
        <begin position="149"/>
        <end position="178"/>
    </location>
</feature>
<feature type="domain" description="CSD" evidence="2">
    <location>
        <begin position="84"/>
        <end position="145"/>
    </location>
</feature>
<dbReference type="SUPFAM" id="SSF50249">
    <property type="entry name" value="Nucleic acid-binding proteins"/>
    <property type="match status" value="1"/>
</dbReference>
<proteinExistence type="predicted"/>